<dbReference type="InterPro" id="IPR011008">
    <property type="entry name" value="Dimeric_a/b-barrel"/>
</dbReference>
<dbReference type="InterPro" id="IPR005545">
    <property type="entry name" value="YCII"/>
</dbReference>
<reference evidence="2" key="1">
    <citation type="submission" date="2022-07" db="EMBL/GenBank/DDBJ databases">
        <title>Genome Sequence of Physisporinus lineatus.</title>
        <authorList>
            <person name="Buettner E."/>
        </authorList>
    </citation>
    <scope>NUCLEOTIDE SEQUENCE</scope>
    <source>
        <strain evidence="2">VT162</strain>
    </source>
</reference>
<dbReference type="InterPro" id="IPR051807">
    <property type="entry name" value="Sec-metab_biosynth-assoc"/>
</dbReference>
<sequence>MADERASPRLTFHLFAPDCTDSECLSRRLAVRPQHLVEAAKVRHNVTLKVGGALLAPITETEGGQKKMVGSMMLCEADCLEDVKAWVEEDIYYTSNVWDKQKIVILPFVAAITN</sequence>
<dbReference type="Gene3D" id="3.30.70.1060">
    <property type="entry name" value="Dimeric alpha+beta barrel"/>
    <property type="match status" value="1"/>
</dbReference>
<gene>
    <name evidence="2" type="ORF">NLI96_g6371</name>
</gene>
<dbReference type="EMBL" id="JANAWD010000231">
    <property type="protein sequence ID" value="KAJ3483370.1"/>
    <property type="molecule type" value="Genomic_DNA"/>
</dbReference>
<feature type="domain" description="YCII-related" evidence="1">
    <location>
        <begin position="14"/>
        <end position="103"/>
    </location>
</feature>
<evidence type="ECO:0000259" key="1">
    <source>
        <dbReference type="Pfam" id="PF03795"/>
    </source>
</evidence>
<protein>
    <recommendedName>
        <fullName evidence="1">YCII-related domain-containing protein</fullName>
    </recommendedName>
</protein>
<dbReference type="Proteomes" id="UP001212997">
    <property type="component" value="Unassembled WGS sequence"/>
</dbReference>
<keyword evidence="3" id="KW-1185">Reference proteome</keyword>
<evidence type="ECO:0000313" key="2">
    <source>
        <dbReference type="EMBL" id="KAJ3483370.1"/>
    </source>
</evidence>
<organism evidence="2 3">
    <name type="scientific">Meripilus lineatus</name>
    <dbReference type="NCBI Taxonomy" id="2056292"/>
    <lineage>
        <taxon>Eukaryota</taxon>
        <taxon>Fungi</taxon>
        <taxon>Dikarya</taxon>
        <taxon>Basidiomycota</taxon>
        <taxon>Agaricomycotina</taxon>
        <taxon>Agaricomycetes</taxon>
        <taxon>Polyporales</taxon>
        <taxon>Meripilaceae</taxon>
        <taxon>Meripilus</taxon>
    </lineage>
</organism>
<comment type="caution">
    <text evidence="2">The sequence shown here is derived from an EMBL/GenBank/DDBJ whole genome shotgun (WGS) entry which is preliminary data.</text>
</comment>
<dbReference type="PANTHER" id="PTHR33606:SF3">
    <property type="entry name" value="PROTEIN YCII"/>
    <property type="match status" value="1"/>
</dbReference>
<evidence type="ECO:0000313" key="3">
    <source>
        <dbReference type="Proteomes" id="UP001212997"/>
    </source>
</evidence>
<proteinExistence type="predicted"/>
<dbReference type="Pfam" id="PF03795">
    <property type="entry name" value="YCII"/>
    <property type="match status" value="1"/>
</dbReference>
<dbReference type="PANTHER" id="PTHR33606">
    <property type="entry name" value="PROTEIN YCII"/>
    <property type="match status" value="1"/>
</dbReference>
<accession>A0AAD5V5Z8</accession>
<dbReference type="SUPFAM" id="SSF54909">
    <property type="entry name" value="Dimeric alpha+beta barrel"/>
    <property type="match status" value="1"/>
</dbReference>
<dbReference type="AlphaFoldDB" id="A0AAD5V5Z8"/>
<name>A0AAD5V5Z8_9APHY</name>